<proteinExistence type="predicted"/>
<protein>
    <submittedName>
        <fullName evidence="2">DUF333 domain-containing protein</fullName>
    </submittedName>
</protein>
<evidence type="ECO:0000256" key="1">
    <source>
        <dbReference type="SAM" id="MobiDB-lite"/>
    </source>
</evidence>
<name>A0A506ULL9_9PROT</name>
<evidence type="ECO:0000313" key="3">
    <source>
        <dbReference type="Proteomes" id="UP000315037"/>
    </source>
</evidence>
<comment type="caution">
    <text evidence="2">The sequence shown here is derived from an EMBL/GenBank/DDBJ whole genome shotgun (WGS) entry which is preliminary data.</text>
</comment>
<dbReference type="PANTHER" id="PTHR38008">
    <property type="entry name" value="HEMOLYSIN-RELATED"/>
    <property type="match status" value="1"/>
</dbReference>
<dbReference type="Pfam" id="PF03891">
    <property type="entry name" value="DUF333"/>
    <property type="match status" value="1"/>
</dbReference>
<accession>A0A506ULL9</accession>
<dbReference type="RefSeq" id="WP_165600843.1">
    <property type="nucleotide sequence ID" value="NZ_SORZ01000002.1"/>
</dbReference>
<dbReference type="EMBL" id="SORZ01000002">
    <property type="protein sequence ID" value="TPW34205.1"/>
    <property type="molecule type" value="Genomic_DNA"/>
</dbReference>
<evidence type="ECO:0000313" key="2">
    <source>
        <dbReference type="EMBL" id="TPW34205.1"/>
    </source>
</evidence>
<feature type="compositionally biased region" description="Low complexity" evidence="1">
    <location>
        <begin position="38"/>
        <end position="60"/>
    </location>
</feature>
<keyword evidence="3" id="KW-1185">Reference proteome</keyword>
<sequence>MTTGKSEKTVALQNRKSLGKVLGMAVLSAGLLGGLAACNDSSETPKSTTASSAAGSTSATPMIGGHPNPAAAYCVQVGGTPVIRTAQDGSQSGQCRLPDGRMVDEWQLFRQAHANNP</sequence>
<reference evidence="2 3" key="1">
    <citation type="submission" date="2019-03" db="EMBL/GenBank/DDBJ databases">
        <title>The complete genome sequence of Neokomagataea sp. Jb2 NBRC113641.</title>
        <authorList>
            <person name="Chua K.-O."/>
            <person name="Chan K.-G."/>
            <person name="See-Too W.-S."/>
        </authorList>
    </citation>
    <scope>NUCLEOTIDE SEQUENCE [LARGE SCALE GENOMIC DNA]</scope>
    <source>
        <strain evidence="2 3">Jb2</strain>
    </source>
</reference>
<dbReference type="PANTHER" id="PTHR38008:SF2">
    <property type="entry name" value="HEMOLYSIN"/>
    <property type="match status" value="1"/>
</dbReference>
<feature type="region of interest" description="Disordered" evidence="1">
    <location>
        <begin position="38"/>
        <end position="65"/>
    </location>
</feature>
<organism evidence="2 3">
    <name type="scientific">Oecophyllibacter saccharovorans</name>
    <dbReference type="NCBI Taxonomy" id="2558360"/>
    <lineage>
        <taxon>Bacteria</taxon>
        <taxon>Pseudomonadati</taxon>
        <taxon>Pseudomonadota</taxon>
        <taxon>Alphaproteobacteria</taxon>
        <taxon>Acetobacterales</taxon>
        <taxon>Acetobacteraceae</taxon>
        <taxon>Oecophyllibacter</taxon>
    </lineage>
</organism>
<dbReference type="Proteomes" id="UP000315037">
    <property type="component" value="Unassembled WGS sequence"/>
</dbReference>
<dbReference type="AlphaFoldDB" id="A0A506ULL9"/>
<gene>
    <name evidence="2" type="ORF">E3202_06745</name>
</gene>
<dbReference type="InterPro" id="IPR005590">
    <property type="entry name" value="DUF333"/>
</dbReference>